<feature type="signal peptide" evidence="1">
    <location>
        <begin position="1"/>
        <end position="17"/>
    </location>
</feature>
<protein>
    <submittedName>
        <fullName evidence="2">Uncharacterized protein</fullName>
    </submittedName>
</protein>
<reference evidence="2" key="1">
    <citation type="submission" date="2022-05" db="EMBL/GenBank/DDBJ databases">
        <authorList>
            <person name="Jo J.-H."/>
            <person name="Im W.-T."/>
        </authorList>
    </citation>
    <scope>NUCLEOTIDE SEQUENCE</scope>
    <source>
        <strain evidence="2">RG327</strain>
    </source>
</reference>
<keyword evidence="3" id="KW-1185">Reference proteome</keyword>
<name>A0ABT0RFN7_9SPHN</name>
<dbReference type="Proteomes" id="UP001165343">
    <property type="component" value="Unassembled WGS sequence"/>
</dbReference>
<gene>
    <name evidence="2" type="ORF">LZ519_07015</name>
</gene>
<proteinExistence type="predicted"/>
<comment type="caution">
    <text evidence="2">The sequence shown here is derived from an EMBL/GenBank/DDBJ whole genome shotgun (WGS) entry which is preliminary data.</text>
</comment>
<dbReference type="RefSeq" id="WP_249867987.1">
    <property type="nucleotide sequence ID" value="NZ_JAMGBC010000001.1"/>
</dbReference>
<dbReference type="EMBL" id="JAMGBC010000001">
    <property type="protein sequence ID" value="MCL6679066.1"/>
    <property type="molecule type" value="Genomic_DNA"/>
</dbReference>
<dbReference type="NCBIfam" id="NF047650">
    <property type="entry name" value="lipo_NMCC_0638"/>
    <property type="match status" value="1"/>
</dbReference>
<keyword evidence="1" id="KW-0732">Signal</keyword>
<evidence type="ECO:0000313" key="2">
    <source>
        <dbReference type="EMBL" id="MCL6679066.1"/>
    </source>
</evidence>
<accession>A0ABT0RFN7</accession>
<feature type="chain" id="PRO_5045563184" evidence="1">
    <location>
        <begin position="18"/>
        <end position="177"/>
    </location>
</feature>
<evidence type="ECO:0000313" key="3">
    <source>
        <dbReference type="Proteomes" id="UP001165343"/>
    </source>
</evidence>
<sequence>MLIFAAALAMMIAQPSAVPDPRSADAVALFDDMCVRSLLGQKTSGDPTRFQMMKVDEKDARETLPEFDADKAWGVVGTQSKVRMFVGSSHGICAAEVLSADRDSVRAEFDQLVNRTATFLHSSAALEVQNDNPINGKPASYRAWRLKSPKGDIMLALTAASEGAADVQHLMTASYVK</sequence>
<evidence type="ECO:0000256" key="1">
    <source>
        <dbReference type="SAM" id="SignalP"/>
    </source>
</evidence>
<organism evidence="2 3">
    <name type="scientific">Sphingomonas anseongensis</name>
    <dbReference type="NCBI Taxonomy" id="2908207"/>
    <lineage>
        <taxon>Bacteria</taxon>
        <taxon>Pseudomonadati</taxon>
        <taxon>Pseudomonadota</taxon>
        <taxon>Alphaproteobacteria</taxon>
        <taxon>Sphingomonadales</taxon>
        <taxon>Sphingomonadaceae</taxon>
        <taxon>Sphingomonas</taxon>
    </lineage>
</organism>